<proteinExistence type="predicted"/>
<feature type="chain" id="PRO_5046534560" description="Secreted protein" evidence="1">
    <location>
        <begin position="35"/>
        <end position="114"/>
    </location>
</feature>
<keyword evidence="3" id="KW-1185">Reference proteome</keyword>
<organism evidence="2 3">
    <name type="scientific">Streptomyces plumbiresistens</name>
    <dbReference type="NCBI Taxonomy" id="511811"/>
    <lineage>
        <taxon>Bacteria</taxon>
        <taxon>Bacillati</taxon>
        <taxon>Actinomycetota</taxon>
        <taxon>Actinomycetes</taxon>
        <taxon>Kitasatosporales</taxon>
        <taxon>Streptomycetaceae</taxon>
        <taxon>Streptomyces</taxon>
    </lineage>
</organism>
<evidence type="ECO:0000313" key="2">
    <source>
        <dbReference type="EMBL" id="GAA3988739.1"/>
    </source>
</evidence>
<accession>A0ABP7QVR7</accession>
<evidence type="ECO:0008006" key="4">
    <source>
        <dbReference type="Google" id="ProtNLM"/>
    </source>
</evidence>
<keyword evidence="1" id="KW-0732">Signal</keyword>
<protein>
    <recommendedName>
        <fullName evidence="4">Secreted protein</fullName>
    </recommendedName>
</protein>
<name>A0ABP7QVR7_9ACTN</name>
<evidence type="ECO:0000313" key="3">
    <source>
        <dbReference type="Proteomes" id="UP001500456"/>
    </source>
</evidence>
<gene>
    <name evidence="2" type="ORF">GCM10022232_22770</name>
</gene>
<sequence length="114" mass="11647">MSTAAPPALGPARRRAWPRVLVLLLALFVPGAHAGAPAVPALAVAAEGGSAVFEYDVLDTVLRPVTRGSGRPVAPLRPAPFPDPVPAAAAARLLPVPPCTPPALRALRSVVLRC</sequence>
<feature type="signal peptide" evidence="1">
    <location>
        <begin position="1"/>
        <end position="34"/>
    </location>
</feature>
<dbReference type="Proteomes" id="UP001500456">
    <property type="component" value="Unassembled WGS sequence"/>
</dbReference>
<evidence type="ECO:0000256" key="1">
    <source>
        <dbReference type="SAM" id="SignalP"/>
    </source>
</evidence>
<dbReference type="RefSeq" id="WP_266436999.1">
    <property type="nucleotide sequence ID" value="NZ_BAAAZX010000005.1"/>
</dbReference>
<comment type="caution">
    <text evidence="2">The sequence shown here is derived from an EMBL/GenBank/DDBJ whole genome shotgun (WGS) entry which is preliminary data.</text>
</comment>
<reference evidence="3" key="1">
    <citation type="journal article" date="2019" name="Int. J. Syst. Evol. Microbiol.">
        <title>The Global Catalogue of Microorganisms (GCM) 10K type strain sequencing project: providing services to taxonomists for standard genome sequencing and annotation.</title>
        <authorList>
            <consortium name="The Broad Institute Genomics Platform"/>
            <consortium name="The Broad Institute Genome Sequencing Center for Infectious Disease"/>
            <person name="Wu L."/>
            <person name="Ma J."/>
        </authorList>
    </citation>
    <scope>NUCLEOTIDE SEQUENCE [LARGE SCALE GENOMIC DNA]</scope>
    <source>
        <strain evidence="3">JCM 16924</strain>
    </source>
</reference>
<dbReference type="EMBL" id="BAAAZX010000005">
    <property type="protein sequence ID" value="GAA3988739.1"/>
    <property type="molecule type" value="Genomic_DNA"/>
</dbReference>